<sequence length="58" mass="6837">MPSKILKHRMKNKKSPTFVELFRRGGRTTSPLIKYLYVNKLTSTLKNYSPFYSHISCE</sequence>
<evidence type="ECO:0000313" key="1">
    <source>
        <dbReference type="EMBL" id="SFT14964.1"/>
    </source>
</evidence>
<proteinExistence type="predicted"/>
<accession>A0A1I6VNG5</accession>
<dbReference type="Proteomes" id="UP000198785">
    <property type="component" value="Unassembled WGS sequence"/>
</dbReference>
<reference evidence="1 2" key="1">
    <citation type="submission" date="2016-10" db="EMBL/GenBank/DDBJ databases">
        <authorList>
            <person name="de Groot N.N."/>
        </authorList>
    </citation>
    <scope>NUCLEOTIDE SEQUENCE [LARGE SCALE GENOMIC DNA]</scope>
    <source>
        <strain evidence="1 2">DSM 22789</strain>
    </source>
</reference>
<gene>
    <name evidence="1" type="ORF">SAMN05660206_11559</name>
</gene>
<dbReference type="EMBL" id="FOZZ01000015">
    <property type="protein sequence ID" value="SFT14964.1"/>
    <property type="molecule type" value="Genomic_DNA"/>
</dbReference>
<name>A0A1I6VNG5_9SPHI</name>
<organism evidence="1 2">
    <name type="scientific">Sphingobacterium wenxiniae</name>
    <dbReference type="NCBI Taxonomy" id="683125"/>
    <lineage>
        <taxon>Bacteria</taxon>
        <taxon>Pseudomonadati</taxon>
        <taxon>Bacteroidota</taxon>
        <taxon>Sphingobacteriia</taxon>
        <taxon>Sphingobacteriales</taxon>
        <taxon>Sphingobacteriaceae</taxon>
        <taxon>Sphingobacterium</taxon>
    </lineage>
</organism>
<dbReference type="AlphaFoldDB" id="A0A1I6VNG5"/>
<keyword evidence="2" id="KW-1185">Reference proteome</keyword>
<protein>
    <submittedName>
        <fullName evidence="1">Uncharacterized protein</fullName>
    </submittedName>
</protein>
<evidence type="ECO:0000313" key="2">
    <source>
        <dbReference type="Proteomes" id="UP000198785"/>
    </source>
</evidence>
<dbReference type="STRING" id="683125.SAMN05660206_11559"/>